<dbReference type="AlphaFoldDB" id="A0A6M6BJZ7"/>
<proteinExistence type="predicted"/>
<sequence length="433" mass="48822">MKEDFLHYVWQHQYFDRTDLATDDGQPLTILRPGFRHTDAGPDFPNARLQLGEVEWNGSVEIHLKASDWYRHLHQQDPKYDQVILHVVHTADKPVYRTDGSVIPVLALGSRLPAGLLASYERLLDQPNGHPLPCAPLLGQVSELTRTLMLDRALLERVEQKADALAVLYEGLGQDWEATAWHALAAAFGFKKNTEPLSRLAKVLPLGILRRHRHDLRQLTALMFGQAGFLAEHPDTAHDLYIRDLQQEFAFLQHKYNLVGTGLALHDWNFLRLRPANFPTVRLAQLVGLLHARPSLFDALLSAADVPALEHFFTVSVPEYWRSHYRPGKPGKVPALGRSSMHLLITNVVVPLRVAYARHVGNTDLVEATVALLEQLPAEQNHITELYDSLGFQHRTAADSQALLALHRGYCTPRRCLHCTIGSRLVQPNLVSR</sequence>
<dbReference type="Proteomes" id="UP000501623">
    <property type="component" value="Chromosome"/>
</dbReference>
<dbReference type="RefSeq" id="WP_171592502.1">
    <property type="nucleotide sequence ID" value="NZ_CP053538.1"/>
</dbReference>
<organism evidence="1 2">
    <name type="scientific">Hymenobacter taeanensis</name>
    <dbReference type="NCBI Taxonomy" id="2735321"/>
    <lineage>
        <taxon>Bacteria</taxon>
        <taxon>Pseudomonadati</taxon>
        <taxon>Bacteroidota</taxon>
        <taxon>Cytophagia</taxon>
        <taxon>Cytophagales</taxon>
        <taxon>Hymenobacteraceae</taxon>
        <taxon>Hymenobacter</taxon>
    </lineage>
</organism>
<dbReference type="KEGG" id="hts:HMJ29_16405"/>
<evidence type="ECO:0000313" key="1">
    <source>
        <dbReference type="EMBL" id="QJX48416.1"/>
    </source>
</evidence>
<keyword evidence="2" id="KW-1185">Reference proteome</keyword>
<dbReference type="EMBL" id="CP053538">
    <property type="protein sequence ID" value="QJX48416.1"/>
    <property type="molecule type" value="Genomic_DNA"/>
</dbReference>
<name>A0A6M6BJZ7_9BACT</name>
<accession>A0A6M6BJZ7</accession>
<protein>
    <submittedName>
        <fullName evidence="1">DUF2851 family protein</fullName>
    </submittedName>
</protein>
<evidence type="ECO:0000313" key="2">
    <source>
        <dbReference type="Proteomes" id="UP000501623"/>
    </source>
</evidence>
<dbReference type="InterPro" id="IPR021272">
    <property type="entry name" value="DUF2851"/>
</dbReference>
<reference evidence="1 2" key="1">
    <citation type="submission" date="2020-05" db="EMBL/GenBank/DDBJ databases">
        <title>Complete genome sequence of Hymenobacter sp. TS19 in Coasted Sand Dune.</title>
        <authorList>
            <person name="Lee J.-H."/>
            <person name="Jung J.-H."/>
            <person name="Jeong S."/>
            <person name="Zhao L."/>
            <person name="Kim M.-K."/>
            <person name="Seo H.-S."/>
            <person name="Lim S."/>
        </authorList>
    </citation>
    <scope>NUCLEOTIDE SEQUENCE [LARGE SCALE GENOMIC DNA]</scope>
    <source>
        <strain evidence="1 2">TS19</strain>
    </source>
</reference>
<gene>
    <name evidence="1" type="ORF">HMJ29_16405</name>
</gene>
<dbReference type="Pfam" id="PF11013">
    <property type="entry name" value="DUF2851"/>
    <property type="match status" value="1"/>
</dbReference>